<name>A0ABQ6HC79_9GAMM</name>
<dbReference type="Gene3D" id="3.40.50.1820">
    <property type="entry name" value="alpha/beta hydrolase"/>
    <property type="match status" value="1"/>
</dbReference>
<dbReference type="Proteomes" id="UP001157134">
    <property type="component" value="Unassembled WGS sequence"/>
</dbReference>
<comment type="caution">
    <text evidence="2">The sequence shown here is derived from an EMBL/GenBank/DDBJ whole genome shotgun (WGS) entry which is preliminary data.</text>
</comment>
<evidence type="ECO:0000313" key="2">
    <source>
        <dbReference type="EMBL" id="GLX85149.1"/>
    </source>
</evidence>
<sequence>MATITGVVVTLGAIWYAIWGLKPYQVSQEIVTERYSYQKRPVNMNITQDDGTTYSFTYTSFDGALVNGRIRYPANVNPGVDQVPVLLGIHAMGRSDNRWFMDSFKERPTLEQTDKITEQALASGYAVIAIDSRNHGKRKDLDYTIVDVMNNMHYWGKREPYEQMVIDTVKDYRVLLDWVEQQPQFDPDKTGAAGYSMGGQVSLILASTDTRVEQVLSIVPPYLDNKTAIVAVKNIVNTLHADKVWLVTANDDEHASESENEALFAMFKTSNKKHVTFDGGHVLPEGYYKKLSGWFE</sequence>
<dbReference type="InterPro" id="IPR002925">
    <property type="entry name" value="Dienelactn_hydro"/>
</dbReference>
<protein>
    <recommendedName>
        <fullName evidence="1">Dienelactone hydrolase domain-containing protein</fullName>
    </recommendedName>
</protein>
<reference evidence="2 3" key="1">
    <citation type="submission" date="2023-03" db="EMBL/GenBank/DDBJ databases">
        <title>Thalassotalea loyana LMG 22536T draft genome sequence.</title>
        <authorList>
            <person name="Sawabe T."/>
        </authorList>
    </citation>
    <scope>NUCLEOTIDE SEQUENCE [LARGE SCALE GENOMIC DNA]</scope>
    <source>
        <strain evidence="2 3">LMG 22536</strain>
    </source>
</reference>
<evidence type="ECO:0000313" key="3">
    <source>
        <dbReference type="Proteomes" id="UP001157134"/>
    </source>
</evidence>
<gene>
    <name evidence="2" type="ORF">tloyanaT_14010</name>
</gene>
<dbReference type="EMBL" id="BSSV01000002">
    <property type="protein sequence ID" value="GLX85149.1"/>
    <property type="molecule type" value="Genomic_DNA"/>
</dbReference>
<keyword evidence="3" id="KW-1185">Reference proteome</keyword>
<dbReference type="PANTHER" id="PTHR22946">
    <property type="entry name" value="DIENELACTONE HYDROLASE DOMAIN-CONTAINING PROTEIN-RELATED"/>
    <property type="match status" value="1"/>
</dbReference>
<proteinExistence type="predicted"/>
<dbReference type="RefSeq" id="WP_284296973.1">
    <property type="nucleotide sequence ID" value="NZ_BSSV01000002.1"/>
</dbReference>
<dbReference type="Pfam" id="PF01738">
    <property type="entry name" value="DLH"/>
    <property type="match status" value="1"/>
</dbReference>
<evidence type="ECO:0000259" key="1">
    <source>
        <dbReference type="Pfam" id="PF01738"/>
    </source>
</evidence>
<dbReference type="InterPro" id="IPR050261">
    <property type="entry name" value="FrsA_esterase"/>
</dbReference>
<feature type="domain" description="Dienelactone hydrolase" evidence="1">
    <location>
        <begin position="111"/>
        <end position="274"/>
    </location>
</feature>
<dbReference type="InterPro" id="IPR029058">
    <property type="entry name" value="AB_hydrolase_fold"/>
</dbReference>
<accession>A0ABQ6HC79</accession>
<organism evidence="2 3">
    <name type="scientific">Thalassotalea loyana</name>
    <dbReference type="NCBI Taxonomy" id="280483"/>
    <lineage>
        <taxon>Bacteria</taxon>
        <taxon>Pseudomonadati</taxon>
        <taxon>Pseudomonadota</taxon>
        <taxon>Gammaproteobacteria</taxon>
        <taxon>Alteromonadales</taxon>
        <taxon>Colwelliaceae</taxon>
        <taxon>Thalassotalea</taxon>
    </lineage>
</organism>
<dbReference type="SUPFAM" id="SSF53474">
    <property type="entry name" value="alpha/beta-Hydrolases"/>
    <property type="match status" value="1"/>
</dbReference>